<dbReference type="AlphaFoldDB" id="A0A4Z0BNP8"/>
<proteinExistence type="predicted"/>
<comment type="caution">
    <text evidence="2">The sequence shown here is derived from an EMBL/GenBank/DDBJ whole genome shotgun (WGS) entry which is preliminary data.</text>
</comment>
<evidence type="ECO:0000313" key="3">
    <source>
        <dbReference type="Proteomes" id="UP000298180"/>
    </source>
</evidence>
<evidence type="ECO:0000313" key="2">
    <source>
        <dbReference type="EMBL" id="TFZ00936.1"/>
    </source>
</evidence>
<protein>
    <submittedName>
        <fullName evidence="2">Uncharacterized protein</fullName>
    </submittedName>
</protein>
<keyword evidence="3" id="KW-1185">Reference proteome</keyword>
<feature type="region of interest" description="Disordered" evidence="1">
    <location>
        <begin position="1"/>
        <end position="50"/>
    </location>
</feature>
<accession>A0A4Z0BNP8</accession>
<dbReference type="EMBL" id="SMLM01000003">
    <property type="protein sequence ID" value="TFZ00936.1"/>
    <property type="molecule type" value="Genomic_DNA"/>
</dbReference>
<name>A0A4Z0BNP8_9BURK</name>
<feature type="compositionally biased region" description="Pro residues" evidence="1">
    <location>
        <begin position="32"/>
        <end position="41"/>
    </location>
</feature>
<dbReference type="RefSeq" id="WP_135265274.1">
    <property type="nucleotide sequence ID" value="NZ_SMLM01000003.1"/>
</dbReference>
<reference evidence="2 3" key="1">
    <citation type="submission" date="2019-03" db="EMBL/GenBank/DDBJ databases">
        <title>Ramlibacter henchirensis DSM 14656, whole genome shotgun sequence.</title>
        <authorList>
            <person name="Zhang X."/>
            <person name="Feng G."/>
            <person name="Zhu H."/>
        </authorList>
    </citation>
    <scope>NUCLEOTIDE SEQUENCE [LARGE SCALE GENOMIC DNA]</scope>
    <source>
        <strain evidence="2 3">DSM 14656</strain>
    </source>
</reference>
<dbReference type="OrthoDB" id="8913476at2"/>
<sequence length="102" mass="11567">MFKLFRRAEAPAAPRKPEAQAPRFAKRSRPAPLVPELPPLPEVREDNDESAWDLWQESSFQLDSQLGALTPEKSVRVRQERPSQFGDPEDPDPFTRVGKNGT</sequence>
<gene>
    <name evidence="2" type="ORF">EZ313_21125</name>
</gene>
<organism evidence="2 3">
    <name type="scientific">Ramlibacter henchirensis</name>
    <dbReference type="NCBI Taxonomy" id="204072"/>
    <lineage>
        <taxon>Bacteria</taxon>
        <taxon>Pseudomonadati</taxon>
        <taxon>Pseudomonadota</taxon>
        <taxon>Betaproteobacteria</taxon>
        <taxon>Burkholderiales</taxon>
        <taxon>Comamonadaceae</taxon>
        <taxon>Ramlibacter</taxon>
    </lineage>
</organism>
<feature type="region of interest" description="Disordered" evidence="1">
    <location>
        <begin position="67"/>
        <end position="102"/>
    </location>
</feature>
<dbReference type="Proteomes" id="UP000298180">
    <property type="component" value="Unassembled WGS sequence"/>
</dbReference>
<evidence type="ECO:0000256" key="1">
    <source>
        <dbReference type="SAM" id="MobiDB-lite"/>
    </source>
</evidence>